<dbReference type="STRING" id="48709.A0A1D2MIC3"/>
<evidence type="ECO:0000313" key="3">
    <source>
        <dbReference type="EMBL" id="ODM92750.1"/>
    </source>
</evidence>
<dbReference type="AlphaFoldDB" id="A0A1D2MIC3"/>
<dbReference type="Pfam" id="PF03357">
    <property type="entry name" value="Snf7"/>
    <property type="match status" value="1"/>
</dbReference>
<evidence type="ECO:0000256" key="2">
    <source>
        <dbReference type="SAM" id="Coils"/>
    </source>
</evidence>
<dbReference type="EMBL" id="LJIJ01001156">
    <property type="protein sequence ID" value="ODM92750.1"/>
    <property type="molecule type" value="Genomic_DNA"/>
</dbReference>
<protein>
    <submittedName>
        <fullName evidence="3">Charged multivesicular body protein 2a</fullName>
    </submittedName>
</protein>
<dbReference type="Proteomes" id="UP000094527">
    <property type="component" value="Unassembled WGS sequence"/>
</dbReference>
<evidence type="ECO:0000256" key="1">
    <source>
        <dbReference type="ARBA" id="ARBA00006190"/>
    </source>
</evidence>
<dbReference type="OMA" id="QMANAMS"/>
<comment type="caution">
    <text evidence="3">The sequence shown here is derived from an EMBL/GenBank/DDBJ whole genome shotgun (WGS) entry which is preliminary data.</text>
</comment>
<gene>
    <name evidence="3" type="ORF">Ocin01_13926</name>
</gene>
<sequence>MGWLTWLVGKPMTPKELLRRNQRLVNKAIRNIEREKYNLEKQEQKQIVEIKKVAQKNQPDVVRALANDLVRTRNHIKKLMKMKANLQGVSLQLTTLEAQQSITQAVHHATLVLRGLNRHVTYTFRTLQL</sequence>
<dbReference type="PANTHER" id="PTHR10476">
    <property type="entry name" value="CHARGED MULTIVESICULAR BODY PROTEIN"/>
    <property type="match status" value="1"/>
</dbReference>
<dbReference type="GO" id="GO:0007034">
    <property type="term" value="P:vacuolar transport"/>
    <property type="evidence" value="ECO:0007669"/>
    <property type="project" value="InterPro"/>
</dbReference>
<dbReference type="Gene3D" id="6.10.140.1230">
    <property type="match status" value="1"/>
</dbReference>
<name>A0A1D2MIC3_ORCCI</name>
<dbReference type="InterPro" id="IPR005024">
    <property type="entry name" value="Snf7_fam"/>
</dbReference>
<comment type="similarity">
    <text evidence="1">Belongs to the SNF7 family.</text>
</comment>
<feature type="coiled-coil region" evidence="2">
    <location>
        <begin position="15"/>
        <end position="45"/>
    </location>
</feature>
<proteinExistence type="inferred from homology"/>
<evidence type="ECO:0000313" key="4">
    <source>
        <dbReference type="Proteomes" id="UP000094527"/>
    </source>
</evidence>
<keyword evidence="2" id="KW-0175">Coiled coil</keyword>
<keyword evidence="4" id="KW-1185">Reference proteome</keyword>
<organism evidence="3 4">
    <name type="scientific">Orchesella cincta</name>
    <name type="common">Springtail</name>
    <name type="synonym">Podura cincta</name>
    <dbReference type="NCBI Taxonomy" id="48709"/>
    <lineage>
        <taxon>Eukaryota</taxon>
        <taxon>Metazoa</taxon>
        <taxon>Ecdysozoa</taxon>
        <taxon>Arthropoda</taxon>
        <taxon>Hexapoda</taxon>
        <taxon>Collembola</taxon>
        <taxon>Entomobryomorpha</taxon>
        <taxon>Entomobryoidea</taxon>
        <taxon>Orchesellidae</taxon>
        <taxon>Orchesellinae</taxon>
        <taxon>Orchesella</taxon>
    </lineage>
</organism>
<dbReference type="OrthoDB" id="10252926at2759"/>
<reference evidence="3 4" key="1">
    <citation type="journal article" date="2016" name="Genome Biol. Evol.">
        <title>Gene Family Evolution Reflects Adaptation to Soil Environmental Stressors in the Genome of the Collembolan Orchesella cincta.</title>
        <authorList>
            <person name="Faddeeva-Vakhrusheva A."/>
            <person name="Derks M.F."/>
            <person name="Anvar S.Y."/>
            <person name="Agamennone V."/>
            <person name="Suring W."/>
            <person name="Smit S."/>
            <person name="van Straalen N.M."/>
            <person name="Roelofs D."/>
        </authorList>
    </citation>
    <scope>NUCLEOTIDE SEQUENCE [LARGE SCALE GENOMIC DNA]</scope>
    <source>
        <tissue evidence="3">Mixed pool</tissue>
    </source>
</reference>
<accession>A0A1D2MIC3</accession>